<dbReference type="EMBL" id="JALIDZ010000035">
    <property type="protein sequence ID" value="MCT8974952.1"/>
    <property type="molecule type" value="Genomic_DNA"/>
</dbReference>
<comment type="caution">
    <text evidence="1">The sequence shown here is derived from an EMBL/GenBank/DDBJ whole genome shotgun (WGS) entry which is preliminary data.</text>
</comment>
<sequence>KPAMATMMPGAMLIGISSPHARKGLLWEKYRTHYGHPGSVLVAQAPTWVMNPTVPEDGEIISEAYDSDPAWAKAEYGAVFRTDVAALVPIEVIEACIESGVRERAPQRQYHYRAFVDPSGGSADSMTLAIAHKEGSTAILDAVREVKPPFSPEAVVDEFAGLMRRYR</sequence>
<evidence type="ECO:0000313" key="1">
    <source>
        <dbReference type="EMBL" id="MCT8974952.1"/>
    </source>
</evidence>
<reference evidence="1 2" key="1">
    <citation type="submission" date="2022-04" db="EMBL/GenBank/DDBJ databases">
        <authorList>
            <person name="Ye Y.-Q."/>
            <person name="Du Z.-J."/>
        </authorList>
    </citation>
    <scope>NUCLEOTIDE SEQUENCE [LARGE SCALE GENOMIC DNA]</scope>
    <source>
        <strain evidence="1 2">A6E488</strain>
    </source>
</reference>
<proteinExistence type="predicted"/>
<feature type="non-terminal residue" evidence="1">
    <location>
        <position position="167"/>
    </location>
</feature>
<feature type="non-terminal residue" evidence="1">
    <location>
        <position position="1"/>
    </location>
</feature>
<protein>
    <submittedName>
        <fullName evidence="1">Uncharacterized protein</fullName>
    </submittedName>
</protein>
<keyword evidence="2" id="KW-1185">Reference proteome</keyword>
<dbReference type="AlphaFoldDB" id="A0AAW5R786"/>
<organism evidence="1 2">
    <name type="scientific">Microbaculum marinisediminis</name>
    <dbReference type="NCBI Taxonomy" id="2931392"/>
    <lineage>
        <taxon>Bacteria</taxon>
        <taxon>Pseudomonadati</taxon>
        <taxon>Pseudomonadota</taxon>
        <taxon>Alphaproteobacteria</taxon>
        <taxon>Hyphomicrobiales</taxon>
        <taxon>Tepidamorphaceae</taxon>
        <taxon>Microbaculum</taxon>
    </lineage>
</organism>
<dbReference type="Proteomes" id="UP001320898">
    <property type="component" value="Unassembled WGS sequence"/>
</dbReference>
<gene>
    <name evidence="1" type="ORF">MUB46_24115</name>
</gene>
<evidence type="ECO:0000313" key="2">
    <source>
        <dbReference type="Proteomes" id="UP001320898"/>
    </source>
</evidence>
<name>A0AAW5R786_9HYPH</name>
<accession>A0AAW5R786</accession>